<evidence type="ECO:0000313" key="4">
    <source>
        <dbReference type="Proteomes" id="UP000790347"/>
    </source>
</evidence>
<feature type="transmembrane region" description="Helical" evidence="1">
    <location>
        <begin position="30"/>
        <end position="54"/>
    </location>
</feature>
<keyword evidence="1" id="KW-0472">Membrane</keyword>
<reference evidence="2" key="3">
    <citation type="journal article" date="2021" name="World Allergy Organ. J.">
        <title>Chromosome-level assembly of Dermatophagoides farinae genome and transcriptome reveals two novel allergens Der f 37 and Der f 39.</title>
        <authorList>
            <person name="Chen J."/>
            <person name="Cai Z."/>
            <person name="Fan D."/>
            <person name="Hu J."/>
            <person name="Hou Y."/>
            <person name="He Y."/>
            <person name="Zhang Z."/>
            <person name="Zhao Z."/>
            <person name="Gao P."/>
            <person name="Hu W."/>
            <person name="Sun J."/>
            <person name="Li J."/>
            <person name="Ji K."/>
        </authorList>
    </citation>
    <scope>NUCLEOTIDE SEQUENCE</scope>
    <source>
        <strain evidence="2">JKM2019</strain>
    </source>
</reference>
<dbReference type="EMBL" id="SDOV01000005">
    <property type="protein sequence ID" value="KAH7640560.1"/>
    <property type="molecule type" value="Genomic_DNA"/>
</dbReference>
<evidence type="ECO:0000313" key="3">
    <source>
        <dbReference type="EMBL" id="KAH9526056.1"/>
    </source>
</evidence>
<keyword evidence="4" id="KW-1185">Reference proteome</keyword>
<accession>A0A922I9F6</accession>
<reference evidence="3" key="4">
    <citation type="journal article" date="2022" name="Res Sq">
        <title>Comparative Genomics Reveals Insights into the Divergent Evolution of Astigmatic Mites and Household Pest Adaptations.</title>
        <authorList>
            <person name="Xiong Q."/>
            <person name="Wan A.T.-Y."/>
            <person name="Liu X.-Y."/>
            <person name="Fung C.S.-H."/>
            <person name="Xiao X."/>
            <person name="Malainual N."/>
            <person name="Hou J."/>
            <person name="Wang L."/>
            <person name="Wang M."/>
            <person name="Yang K."/>
            <person name="Cui Y."/>
            <person name="Leung E."/>
            <person name="Nong W."/>
            <person name="Shin S.-K."/>
            <person name="Au S."/>
            <person name="Jeong K.Y."/>
            <person name="Chew F.T."/>
            <person name="Hui J."/>
            <person name="Leung T.F."/>
            <person name="Tungtrongchitr A."/>
            <person name="Zhong N."/>
            <person name="Liu Z."/>
            <person name="Tsui S."/>
        </authorList>
    </citation>
    <scope>NUCLEOTIDE SEQUENCE</scope>
    <source>
        <strain evidence="3">Derf</strain>
        <tissue evidence="3">Whole organism</tissue>
    </source>
</reference>
<evidence type="ECO:0000256" key="1">
    <source>
        <dbReference type="SAM" id="Phobius"/>
    </source>
</evidence>
<reference evidence="2" key="2">
    <citation type="submission" date="2020-06" db="EMBL/GenBank/DDBJ databases">
        <authorList>
            <person name="Ji K."/>
            <person name="Li J."/>
        </authorList>
    </citation>
    <scope>NUCLEOTIDE SEQUENCE</scope>
    <source>
        <strain evidence="2">JKM2019</strain>
        <tissue evidence="2">Whole body</tissue>
    </source>
</reference>
<keyword evidence="1" id="KW-0812">Transmembrane</keyword>
<gene>
    <name evidence="3" type="ORF">DERF_000173</name>
    <name evidence="2" type="ORF">HUG17_8029</name>
</gene>
<sequence length="137" mass="16220">MFYINSIESYLDSFQRKIQQFRHWLLHSRWALLAAFIICSFIIICSIIIVWSIVEQKNFQKAEQDEIMLITSETTTTARRRILEHTTQMFMTTEFDLNNNHFDIKKLCDNLCKHDPELGGQLCDCDEPPMNGYHAKQ</sequence>
<keyword evidence="1" id="KW-1133">Transmembrane helix</keyword>
<dbReference type="AlphaFoldDB" id="A0A922I9F6"/>
<evidence type="ECO:0000313" key="2">
    <source>
        <dbReference type="EMBL" id="KAH7640560.1"/>
    </source>
</evidence>
<dbReference type="Proteomes" id="UP000790347">
    <property type="component" value="Unassembled WGS sequence"/>
</dbReference>
<dbReference type="EMBL" id="ASGP02000001">
    <property type="protein sequence ID" value="KAH9526056.1"/>
    <property type="molecule type" value="Genomic_DNA"/>
</dbReference>
<reference evidence="3" key="1">
    <citation type="submission" date="2013-05" db="EMBL/GenBank/DDBJ databases">
        <authorList>
            <person name="Yim A.K.Y."/>
            <person name="Chan T.F."/>
            <person name="Ji K.M."/>
            <person name="Liu X.Y."/>
            <person name="Zhou J.W."/>
            <person name="Li R.Q."/>
            <person name="Yang K.Y."/>
            <person name="Li J."/>
            <person name="Li M."/>
            <person name="Law P.T.W."/>
            <person name="Wu Y.L."/>
            <person name="Cai Z.L."/>
            <person name="Qin H."/>
            <person name="Bao Y."/>
            <person name="Leung R.K.K."/>
            <person name="Ng P.K.S."/>
            <person name="Zou J."/>
            <person name="Zhong X.J."/>
            <person name="Ran P.X."/>
            <person name="Zhong N.S."/>
            <person name="Liu Z.G."/>
            <person name="Tsui S.K.W."/>
        </authorList>
    </citation>
    <scope>NUCLEOTIDE SEQUENCE</scope>
    <source>
        <strain evidence="3">Derf</strain>
        <tissue evidence="3">Whole organism</tissue>
    </source>
</reference>
<protein>
    <submittedName>
        <fullName evidence="3">Uncharacterized protein</fullName>
    </submittedName>
</protein>
<dbReference type="Proteomes" id="UP000828236">
    <property type="component" value="Unassembled WGS sequence"/>
</dbReference>
<name>A0A922I9F6_DERFA</name>
<proteinExistence type="predicted"/>
<organism evidence="3 4">
    <name type="scientific">Dermatophagoides farinae</name>
    <name type="common">American house dust mite</name>
    <dbReference type="NCBI Taxonomy" id="6954"/>
    <lineage>
        <taxon>Eukaryota</taxon>
        <taxon>Metazoa</taxon>
        <taxon>Ecdysozoa</taxon>
        <taxon>Arthropoda</taxon>
        <taxon>Chelicerata</taxon>
        <taxon>Arachnida</taxon>
        <taxon>Acari</taxon>
        <taxon>Acariformes</taxon>
        <taxon>Sarcoptiformes</taxon>
        <taxon>Astigmata</taxon>
        <taxon>Psoroptidia</taxon>
        <taxon>Analgoidea</taxon>
        <taxon>Pyroglyphidae</taxon>
        <taxon>Dermatophagoidinae</taxon>
        <taxon>Dermatophagoides</taxon>
    </lineage>
</organism>
<comment type="caution">
    <text evidence="3">The sequence shown here is derived from an EMBL/GenBank/DDBJ whole genome shotgun (WGS) entry which is preliminary data.</text>
</comment>